<sequence>MAHLIGKVIIKGIVEVKTGMRIGGATTGLKIGGVDLNVITDPTGKPYIPGSSLRGKLRTLLERKEKVEWNKKDKEGRPIGHQCENGEAYQQCSICKIFGLLSTPEFRVPTLTRLIVRDAYLDEKSISDEMKKNLELEWTEVKFETAINRITGTALGGSLRQAERVPAGAKFTNCELIFNIFEKKDEDLLKKVFESLDMLKDDYLGGMGSRGYGKVEFKDIEVYWNRKEDYEQGTTELSSERKINEDYTTPAEIIKNFEQIKSRLNIKTSA</sequence>
<feature type="domain" description="CRISPR type III-associated protein" evidence="9">
    <location>
        <begin position="14"/>
        <end position="216"/>
    </location>
</feature>
<organism evidence="10">
    <name type="scientific">candidate division WOR-3 bacterium</name>
    <dbReference type="NCBI Taxonomy" id="2052148"/>
    <lineage>
        <taxon>Bacteria</taxon>
        <taxon>Bacteria division WOR-3</taxon>
    </lineage>
</organism>
<evidence type="ECO:0000256" key="4">
    <source>
        <dbReference type="ARBA" id="ARBA00022759"/>
    </source>
</evidence>
<protein>
    <recommendedName>
        <fullName evidence="2">CRISPR system Cms endoribonuclease Csm3</fullName>
    </recommendedName>
    <alternativeName>
        <fullName evidence="8">CRISPR type III A-associated RAMP protein Csm3</fullName>
    </alternativeName>
</protein>
<evidence type="ECO:0000256" key="3">
    <source>
        <dbReference type="ARBA" id="ARBA00022722"/>
    </source>
</evidence>
<dbReference type="GO" id="GO:0003723">
    <property type="term" value="F:RNA binding"/>
    <property type="evidence" value="ECO:0007669"/>
    <property type="project" value="UniProtKB-KW"/>
</dbReference>
<dbReference type="NCBIfam" id="TIGR02582">
    <property type="entry name" value="cas7_TM1809"/>
    <property type="match status" value="1"/>
</dbReference>
<dbReference type="EMBL" id="DTLI01000033">
    <property type="protein sequence ID" value="HHS51529.1"/>
    <property type="molecule type" value="Genomic_DNA"/>
</dbReference>
<dbReference type="InterPro" id="IPR005537">
    <property type="entry name" value="RAMP_III_fam"/>
</dbReference>
<dbReference type="Pfam" id="PF03787">
    <property type="entry name" value="RAMPs"/>
    <property type="match status" value="1"/>
</dbReference>
<dbReference type="InterPro" id="IPR013412">
    <property type="entry name" value="CRISPR-assoc_RAMP_Csm3"/>
</dbReference>
<proteinExistence type="inferred from homology"/>
<evidence type="ECO:0000256" key="1">
    <source>
        <dbReference type="ARBA" id="ARBA00006342"/>
    </source>
</evidence>
<evidence type="ECO:0000259" key="9">
    <source>
        <dbReference type="Pfam" id="PF03787"/>
    </source>
</evidence>
<name>A0A7C6A8P5_UNCW3</name>
<evidence type="ECO:0000313" key="10">
    <source>
        <dbReference type="EMBL" id="HHS51529.1"/>
    </source>
</evidence>
<keyword evidence="5" id="KW-0378">Hydrolase</keyword>
<evidence type="ECO:0000256" key="2">
    <source>
        <dbReference type="ARBA" id="ARBA00022150"/>
    </source>
</evidence>
<evidence type="ECO:0000256" key="5">
    <source>
        <dbReference type="ARBA" id="ARBA00022801"/>
    </source>
</evidence>
<dbReference type="GO" id="GO:0051607">
    <property type="term" value="P:defense response to virus"/>
    <property type="evidence" value="ECO:0007669"/>
    <property type="project" value="UniProtKB-KW"/>
</dbReference>
<dbReference type="PANTHER" id="PTHR35579:SF3">
    <property type="entry name" value="CRISPR SYSTEM CMS ENDORIBONUCLEASE CSM3"/>
    <property type="match status" value="1"/>
</dbReference>
<dbReference type="PANTHER" id="PTHR35579">
    <property type="entry name" value="CRISPR SYSTEM CMS ENDORIBONUCLEASE CSM3"/>
    <property type="match status" value="1"/>
</dbReference>
<evidence type="ECO:0000256" key="6">
    <source>
        <dbReference type="ARBA" id="ARBA00022884"/>
    </source>
</evidence>
<keyword evidence="4" id="KW-0255">Endonuclease</keyword>
<keyword evidence="7" id="KW-0051">Antiviral defense</keyword>
<keyword evidence="6" id="KW-0694">RNA-binding</keyword>
<dbReference type="InterPro" id="IPR052216">
    <property type="entry name" value="CRISPR_Csm3_endoribonuclease"/>
</dbReference>
<gene>
    <name evidence="10" type="primary">csm3</name>
    <name evidence="10" type="ORF">ENW73_01505</name>
</gene>
<comment type="similarity">
    <text evidence="1">Belongs to the CRISPR-associated Csm3 family.</text>
</comment>
<dbReference type="GO" id="GO:0004519">
    <property type="term" value="F:endonuclease activity"/>
    <property type="evidence" value="ECO:0007669"/>
    <property type="project" value="UniProtKB-KW"/>
</dbReference>
<accession>A0A7C6A8P5</accession>
<comment type="caution">
    <text evidence="10">The sequence shown here is derived from an EMBL/GenBank/DDBJ whole genome shotgun (WGS) entry which is preliminary data.</text>
</comment>
<reference evidence="10" key="1">
    <citation type="journal article" date="2020" name="mSystems">
        <title>Genome- and Community-Level Interaction Insights into Carbon Utilization and Element Cycling Functions of Hydrothermarchaeota in Hydrothermal Sediment.</title>
        <authorList>
            <person name="Zhou Z."/>
            <person name="Liu Y."/>
            <person name="Xu W."/>
            <person name="Pan J."/>
            <person name="Luo Z.H."/>
            <person name="Li M."/>
        </authorList>
    </citation>
    <scope>NUCLEOTIDE SEQUENCE [LARGE SCALE GENOMIC DNA]</scope>
    <source>
        <strain evidence="10">SpSt-876</strain>
    </source>
</reference>
<evidence type="ECO:0000256" key="7">
    <source>
        <dbReference type="ARBA" id="ARBA00023118"/>
    </source>
</evidence>
<keyword evidence="3" id="KW-0540">Nuclease</keyword>
<dbReference type="GO" id="GO:0016787">
    <property type="term" value="F:hydrolase activity"/>
    <property type="evidence" value="ECO:0007669"/>
    <property type="project" value="UniProtKB-KW"/>
</dbReference>
<evidence type="ECO:0000256" key="8">
    <source>
        <dbReference type="ARBA" id="ARBA00033183"/>
    </source>
</evidence>
<dbReference type="AlphaFoldDB" id="A0A7C6A8P5"/>